<reference evidence="10 11" key="1">
    <citation type="submission" date="2016-09" db="EMBL/GenBank/DDBJ databases">
        <title>Acidihalobacter prosperus V6 (DSM14174).</title>
        <authorList>
            <person name="Khaleque H.N."/>
            <person name="Ramsay J.P."/>
            <person name="Murphy R.J.T."/>
            <person name="Kaksonen A.H."/>
            <person name="Boxall N.J."/>
            <person name="Watkin E.L.J."/>
        </authorList>
    </citation>
    <scope>NUCLEOTIDE SEQUENCE [LARGE SCALE GENOMIC DNA]</scope>
    <source>
        <strain evidence="10 11">V6</strain>
    </source>
</reference>
<comment type="similarity">
    <text evidence="3 9">Belongs to the class I-like SAM-binding methyltransferase superfamily. TPMT family.</text>
</comment>
<dbReference type="NCBIfam" id="NF009732">
    <property type="entry name" value="PRK13255.1"/>
    <property type="match status" value="1"/>
</dbReference>
<dbReference type="AlphaFoldDB" id="A0A1D8K9U8"/>
<accession>A0A1D8K9U8</accession>
<dbReference type="HAMAP" id="MF_00812">
    <property type="entry name" value="Thiopur_methtran"/>
    <property type="match status" value="1"/>
</dbReference>
<protein>
    <recommendedName>
        <fullName evidence="4 9">Thiopurine S-methyltransferase</fullName>
        <ecNumber evidence="4 9">2.1.1.67</ecNumber>
    </recommendedName>
    <alternativeName>
        <fullName evidence="9">Thiopurine methyltransferase</fullName>
    </alternativeName>
</protein>
<dbReference type="GO" id="GO:0032259">
    <property type="term" value="P:methylation"/>
    <property type="evidence" value="ECO:0007669"/>
    <property type="project" value="UniProtKB-KW"/>
</dbReference>
<dbReference type="Pfam" id="PF05724">
    <property type="entry name" value="TPMT"/>
    <property type="match status" value="1"/>
</dbReference>
<dbReference type="Proteomes" id="UP000095342">
    <property type="component" value="Chromosome"/>
</dbReference>
<evidence type="ECO:0000256" key="6">
    <source>
        <dbReference type="ARBA" id="ARBA00022603"/>
    </source>
</evidence>
<evidence type="ECO:0000256" key="9">
    <source>
        <dbReference type="HAMAP-Rule" id="MF_00812"/>
    </source>
</evidence>
<dbReference type="GO" id="GO:0008119">
    <property type="term" value="F:thiopurine S-methyltransferase activity"/>
    <property type="evidence" value="ECO:0007669"/>
    <property type="project" value="UniProtKB-UniRule"/>
</dbReference>
<evidence type="ECO:0000256" key="4">
    <source>
        <dbReference type="ARBA" id="ARBA00011905"/>
    </source>
</evidence>
<evidence type="ECO:0000313" key="11">
    <source>
        <dbReference type="Proteomes" id="UP000095342"/>
    </source>
</evidence>
<keyword evidence="5 9" id="KW-0963">Cytoplasm</keyword>
<dbReference type="GO" id="GO:0005737">
    <property type="term" value="C:cytoplasm"/>
    <property type="evidence" value="ECO:0007669"/>
    <property type="project" value="UniProtKB-SubCell"/>
</dbReference>
<evidence type="ECO:0000256" key="7">
    <source>
        <dbReference type="ARBA" id="ARBA00022679"/>
    </source>
</evidence>
<dbReference type="KEGG" id="aaeo:BJI67_12420"/>
<dbReference type="GO" id="GO:0010038">
    <property type="term" value="P:response to metal ion"/>
    <property type="evidence" value="ECO:0007669"/>
    <property type="project" value="InterPro"/>
</dbReference>
<feature type="binding site" evidence="9">
    <location>
        <position position="123"/>
    </location>
    <ligand>
        <name>S-adenosyl-L-methionine</name>
        <dbReference type="ChEBI" id="CHEBI:59789"/>
    </ligand>
</feature>
<feature type="binding site" evidence="9">
    <location>
        <position position="45"/>
    </location>
    <ligand>
        <name>S-adenosyl-L-methionine</name>
        <dbReference type="ChEBI" id="CHEBI:59789"/>
    </ligand>
</feature>
<dbReference type="RefSeq" id="WP_070073287.1">
    <property type="nucleotide sequence ID" value="NZ_CP017448.1"/>
</dbReference>
<keyword evidence="8 9" id="KW-0949">S-adenosyl-L-methionine</keyword>
<keyword evidence="11" id="KW-1185">Reference proteome</keyword>
<keyword evidence="7 9" id="KW-0808">Transferase</keyword>
<comment type="subcellular location">
    <subcellularLocation>
        <location evidence="2 9">Cytoplasm</location>
    </subcellularLocation>
</comment>
<organism evidence="10 11">
    <name type="scientific">Acidihalobacter aeolianus</name>
    <dbReference type="NCBI Taxonomy" id="2792603"/>
    <lineage>
        <taxon>Bacteria</taxon>
        <taxon>Pseudomonadati</taxon>
        <taxon>Pseudomonadota</taxon>
        <taxon>Gammaproteobacteria</taxon>
        <taxon>Chromatiales</taxon>
        <taxon>Ectothiorhodospiraceae</taxon>
        <taxon>Acidihalobacter</taxon>
    </lineage>
</organism>
<evidence type="ECO:0000256" key="2">
    <source>
        <dbReference type="ARBA" id="ARBA00004496"/>
    </source>
</evidence>
<dbReference type="InterPro" id="IPR008854">
    <property type="entry name" value="TPMT"/>
</dbReference>
<dbReference type="InterPro" id="IPR025835">
    <property type="entry name" value="Thiopurine_S-MeTrfase"/>
</dbReference>
<gene>
    <name evidence="9" type="primary">tpm</name>
    <name evidence="10" type="ORF">BJI67_12420</name>
</gene>
<name>A0A1D8K9U8_9GAMM</name>
<keyword evidence="6 9" id="KW-0489">Methyltransferase</keyword>
<evidence type="ECO:0000256" key="5">
    <source>
        <dbReference type="ARBA" id="ARBA00022490"/>
    </source>
</evidence>
<dbReference type="PIRSF" id="PIRSF023956">
    <property type="entry name" value="Thiopurine_S-methyltransferase"/>
    <property type="match status" value="1"/>
</dbReference>
<dbReference type="NCBIfam" id="TIGR03840">
    <property type="entry name" value="TMPT_Se_Te"/>
    <property type="match status" value="1"/>
</dbReference>
<evidence type="ECO:0000256" key="3">
    <source>
        <dbReference type="ARBA" id="ARBA00008145"/>
    </source>
</evidence>
<evidence type="ECO:0000313" key="10">
    <source>
        <dbReference type="EMBL" id="AOV17749.1"/>
    </source>
</evidence>
<dbReference type="InterPro" id="IPR029063">
    <property type="entry name" value="SAM-dependent_MTases_sf"/>
</dbReference>
<dbReference type="SUPFAM" id="SSF53335">
    <property type="entry name" value="S-adenosyl-L-methionine-dependent methyltransferases"/>
    <property type="match status" value="1"/>
</dbReference>
<dbReference type="EC" id="2.1.1.67" evidence="4 9"/>
<dbReference type="FunFam" id="3.40.50.150:FF:000101">
    <property type="entry name" value="Thiopurine S-methyltransferase"/>
    <property type="match status" value="1"/>
</dbReference>
<proteinExistence type="inferred from homology"/>
<dbReference type="PROSITE" id="PS51585">
    <property type="entry name" value="SAM_MT_TPMT"/>
    <property type="match status" value="1"/>
</dbReference>
<dbReference type="EMBL" id="CP017448">
    <property type="protein sequence ID" value="AOV17749.1"/>
    <property type="molecule type" value="Genomic_DNA"/>
</dbReference>
<sequence>MQSEFWLERWRNQQIGFHQERINPHLEAHWPALDAKAGTRVFVPLCGKSRDMLWLAAQGYRVTGIELSPLAVEAFFAESDLAPTRRHQGIFEVCSAGEIEIFCGDFFALSAEDLAGVTAVYDRASLVALPPDMRQRYAAHMAHLLPPDVQILLVTFDYSQDEMSGPPFAVSEDEVHGLYDDTFAIRKLADLDALAENARFRQAGLTRLRERVFVLHRR</sequence>
<dbReference type="PANTHER" id="PTHR10259">
    <property type="entry name" value="THIOPURINE S-METHYLTRANSFERASE"/>
    <property type="match status" value="1"/>
</dbReference>
<evidence type="ECO:0000256" key="1">
    <source>
        <dbReference type="ARBA" id="ARBA00000903"/>
    </source>
</evidence>
<comment type="catalytic activity">
    <reaction evidence="1 9">
        <text>S-adenosyl-L-methionine + a thiopurine = S-adenosyl-L-homocysteine + a thiopurine S-methylether.</text>
        <dbReference type="EC" id="2.1.1.67"/>
    </reaction>
</comment>
<dbReference type="InterPro" id="IPR022474">
    <property type="entry name" value="Thiopur_S-MeTfrase_Se/Te_detox"/>
</dbReference>
<dbReference type="Gene3D" id="3.40.50.150">
    <property type="entry name" value="Vaccinia Virus protein VP39"/>
    <property type="match status" value="1"/>
</dbReference>
<feature type="binding site" evidence="9">
    <location>
        <position position="10"/>
    </location>
    <ligand>
        <name>S-adenosyl-L-methionine</name>
        <dbReference type="ChEBI" id="CHEBI:59789"/>
    </ligand>
</feature>
<evidence type="ECO:0000256" key="8">
    <source>
        <dbReference type="ARBA" id="ARBA00022691"/>
    </source>
</evidence>
<dbReference type="PANTHER" id="PTHR10259:SF11">
    <property type="entry name" value="THIOPURINE S-METHYLTRANSFERASE"/>
    <property type="match status" value="1"/>
</dbReference>
<feature type="binding site" evidence="9">
    <location>
        <position position="66"/>
    </location>
    <ligand>
        <name>S-adenosyl-L-methionine</name>
        <dbReference type="ChEBI" id="CHEBI:59789"/>
    </ligand>
</feature>